<reference evidence="1 2" key="1">
    <citation type="journal article" date="2015" name="Genome Biol. Evol.">
        <title>Comparative Genomics of a Bacterivorous Green Alga Reveals Evolutionary Causalities and Consequences of Phago-Mixotrophic Mode of Nutrition.</title>
        <authorList>
            <person name="Burns J.A."/>
            <person name="Paasch A."/>
            <person name="Narechania A."/>
            <person name="Kim E."/>
        </authorList>
    </citation>
    <scope>NUCLEOTIDE SEQUENCE [LARGE SCALE GENOMIC DNA]</scope>
    <source>
        <strain evidence="1 2">PLY_AMNH</strain>
    </source>
</reference>
<evidence type="ECO:0000313" key="2">
    <source>
        <dbReference type="Proteomes" id="UP001190700"/>
    </source>
</evidence>
<dbReference type="AlphaFoldDB" id="A0AAE0H2N1"/>
<protein>
    <submittedName>
        <fullName evidence="1">Uncharacterized protein</fullName>
    </submittedName>
</protein>
<organism evidence="1 2">
    <name type="scientific">Cymbomonas tetramitiformis</name>
    <dbReference type="NCBI Taxonomy" id="36881"/>
    <lineage>
        <taxon>Eukaryota</taxon>
        <taxon>Viridiplantae</taxon>
        <taxon>Chlorophyta</taxon>
        <taxon>Pyramimonadophyceae</taxon>
        <taxon>Pyramimonadales</taxon>
        <taxon>Pyramimonadaceae</taxon>
        <taxon>Cymbomonas</taxon>
    </lineage>
</organism>
<name>A0AAE0H2N1_9CHLO</name>
<accession>A0AAE0H2N1</accession>
<dbReference type="Proteomes" id="UP001190700">
    <property type="component" value="Unassembled WGS sequence"/>
</dbReference>
<gene>
    <name evidence="1" type="ORF">CYMTET_3689</name>
</gene>
<keyword evidence="2" id="KW-1185">Reference proteome</keyword>
<evidence type="ECO:0000313" key="1">
    <source>
        <dbReference type="EMBL" id="KAK3288865.1"/>
    </source>
</evidence>
<dbReference type="EMBL" id="LGRX02000340">
    <property type="protein sequence ID" value="KAK3288865.1"/>
    <property type="molecule type" value="Genomic_DNA"/>
</dbReference>
<comment type="caution">
    <text evidence="1">The sequence shown here is derived from an EMBL/GenBank/DDBJ whole genome shotgun (WGS) entry which is preliminary data.</text>
</comment>
<sequence>MSDLGLFGTLGYSIFVKIIAPHFNSDEIVPVLWVNKSFRALLCYIYNIDKIPVIFSNKLIASQLPLLRRAVFAGVSYGEIEPPTKERTARYAAGSLGKCLLASANWDAIRWGLLTPLIPTWARLKLTSDIYHSVVIASELDLTTLLNGVLELATRVAEEGAMGAMHGFFKRTKAMEYAVTEVACTKAVNSLALMRHLHSHPIYLASTMRDRRDAQRFVTRLVAYAVWISSHVYSNIEILSYLHMKFECTRTIAAMPIADRLLLNVSRKTPHALPVVEFLMREGYARDSSTEEVLLNVLSTYRWRTVEPEECRPLCQFLGTYYSRAKVTFNLANVVARTRSCEVVKLFLRCINTLVSSETFHAVIGIRRRFDIASLIREMKFGLHASFVHNLIRSGADLCPDNWMWLQQQFQDTPDRLESRLLSCDVVQSTALLRCVHHLHFSPRACRVYLENLSFRTIENENPLKFFGYALDEEASLKILAELSRRHAEPVMVTTIVELFRRYRTSLKTFATEPCEWFIKLAVFLVGRMPIRFCAGSDTKRKKGSLGDLTRAVVQLQSPTVLSELDGEHGTCLRKFTQDTLRHFSCSERSLSVMKLVLSRVSTPAVANSLEDVKVGDSNLYDLAIHAIRNDWVHMFDLVCRAGSSHLPSIDIGDELQARYLTCFSIAGNDALARKYAIRLNEMALGAEGTKRRTVCDDPIPGLLEESSSLSESQNELDSILTTREWAHFNESLPVGTRRIGRKKRRFE</sequence>
<proteinExistence type="predicted"/>